<dbReference type="InterPro" id="IPR056632">
    <property type="entry name" value="DUF7730"/>
</dbReference>
<dbReference type="InterPro" id="IPR038883">
    <property type="entry name" value="AN11006-like"/>
</dbReference>
<reference evidence="2 3" key="1">
    <citation type="submission" date="2016-05" db="EMBL/GenBank/DDBJ databases">
        <title>Comparative analysis of secretome profiles of manganese(II)-oxidizing ascomycete fungi.</title>
        <authorList>
            <consortium name="DOE Joint Genome Institute"/>
            <person name="Zeiner C.A."/>
            <person name="Purvine S.O."/>
            <person name="Zink E.M."/>
            <person name="Wu S."/>
            <person name="Pasa-Tolic L."/>
            <person name="Chaput D.L."/>
            <person name="Haridas S."/>
            <person name="Grigoriev I.V."/>
            <person name="Santelli C.M."/>
            <person name="Hansel C.M."/>
        </authorList>
    </citation>
    <scope>NUCLEOTIDE SEQUENCE [LARGE SCALE GENOMIC DNA]</scope>
    <source>
        <strain evidence="2 3">SRC1lrK2f</strain>
    </source>
</reference>
<dbReference type="PANTHER" id="PTHR42085">
    <property type="entry name" value="F-BOX DOMAIN-CONTAINING PROTEIN"/>
    <property type="match status" value="1"/>
</dbReference>
<name>A0A177D7K8_ALTAL</name>
<evidence type="ECO:0000313" key="2">
    <source>
        <dbReference type="EMBL" id="OAG15311.1"/>
    </source>
</evidence>
<dbReference type="AlphaFoldDB" id="A0A177D7K8"/>
<dbReference type="RefSeq" id="XP_018380732.1">
    <property type="nucleotide sequence ID" value="XM_018528883.1"/>
</dbReference>
<sequence length="572" mass="64793">MHFPIRKPVRGRIARVYSRSDDPGTASLLGIPPELRNQVYEYLLVDCRSITIEARIDYGDKMNYSGKINHSSKINYSDNAVSRVSNFTGSSAIIHTCRQIYHEALGILYGRNVFRFQYSLQQRDRYKHHTISPVKTCIGWIKDIGSCLSGLRTVTIDIGVPELQDDHLNFEIDVYEALYEKMAILRLLDIIWNDFASNISIRFEHTWESRWYVPCPDTQSPKTIDAKCEGITNILHELGNKDCLGLKGTRRLLQQVYVDPDGLQGTIRYRKTGSGANVCREFQLLEDIKTYELAPLPSPLSLLDLPAEIIIDIAELAFANHEATYNFDTGITHGHEFGLLNVNKRLRGMIRPCFLSKARFTLILGSDTSQPTKTMYGVLERRIAESSGDCWIYNPMRYCTPIEAAQDHGNEPTIILQFPTANHIQINAWDLLCTTAIFPPGTTIIVRVRDCSDNVHVTTLGEIRSYALVFLEDLMDKTAPESYWSTVEFWLDEQCLPVRATIQGEHQGSEHACGDVVDVSNMMDVTALHNAVEARVWGPYGTLDGFRSITQPTSWGHETFDDLVKCLRSLCL</sequence>
<dbReference type="Pfam" id="PF24864">
    <property type="entry name" value="DUF7730"/>
    <property type="match status" value="1"/>
</dbReference>
<accession>A0A177D7K8</accession>
<dbReference type="Proteomes" id="UP000077248">
    <property type="component" value="Unassembled WGS sequence"/>
</dbReference>
<evidence type="ECO:0000313" key="3">
    <source>
        <dbReference type="Proteomes" id="UP000077248"/>
    </source>
</evidence>
<organism evidence="2 3">
    <name type="scientific">Alternaria alternata</name>
    <name type="common">Alternaria rot fungus</name>
    <name type="synonym">Torula alternata</name>
    <dbReference type="NCBI Taxonomy" id="5599"/>
    <lineage>
        <taxon>Eukaryota</taxon>
        <taxon>Fungi</taxon>
        <taxon>Dikarya</taxon>
        <taxon>Ascomycota</taxon>
        <taxon>Pezizomycotina</taxon>
        <taxon>Dothideomycetes</taxon>
        <taxon>Pleosporomycetidae</taxon>
        <taxon>Pleosporales</taxon>
        <taxon>Pleosporineae</taxon>
        <taxon>Pleosporaceae</taxon>
        <taxon>Alternaria</taxon>
        <taxon>Alternaria sect. Alternaria</taxon>
        <taxon>Alternaria alternata complex</taxon>
    </lineage>
</organism>
<feature type="domain" description="DUF7730" evidence="1">
    <location>
        <begin position="27"/>
        <end position="119"/>
    </location>
</feature>
<dbReference type="VEuPathDB" id="FungiDB:CC77DRAFT_1066202"/>
<dbReference type="KEGG" id="aalt:CC77DRAFT_1066202"/>
<evidence type="ECO:0000259" key="1">
    <source>
        <dbReference type="Pfam" id="PF24864"/>
    </source>
</evidence>
<dbReference type="EMBL" id="KV441494">
    <property type="protein sequence ID" value="OAG15311.1"/>
    <property type="molecule type" value="Genomic_DNA"/>
</dbReference>
<proteinExistence type="predicted"/>
<dbReference type="GeneID" id="29114477"/>
<dbReference type="PANTHER" id="PTHR42085:SF1">
    <property type="entry name" value="F-BOX DOMAIN-CONTAINING PROTEIN"/>
    <property type="match status" value="1"/>
</dbReference>
<keyword evidence="3" id="KW-1185">Reference proteome</keyword>
<protein>
    <recommendedName>
        <fullName evidence="1">DUF7730 domain-containing protein</fullName>
    </recommendedName>
</protein>
<gene>
    <name evidence="2" type="ORF">CC77DRAFT_1066202</name>
</gene>